<dbReference type="EMBL" id="CP043494">
    <property type="protein sequence ID" value="WNG43329.1"/>
    <property type="molecule type" value="Genomic_DNA"/>
</dbReference>
<reference evidence="1 2" key="1">
    <citation type="submission" date="2019-08" db="EMBL/GenBank/DDBJ databases">
        <title>Archangium and Cystobacter genomes.</title>
        <authorList>
            <person name="Chen I.-C.K."/>
            <person name="Wielgoss S."/>
        </authorList>
    </citation>
    <scope>NUCLEOTIDE SEQUENCE [LARGE SCALE GENOMIC DNA]</scope>
    <source>
        <strain evidence="1 2">Cbm 6</strain>
    </source>
</reference>
<organism evidence="1 2">
    <name type="scientific">Archangium minus</name>
    <dbReference type="NCBI Taxonomy" id="83450"/>
    <lineage>
        <taxon>Bacteria</taxon>
        <taxon>Pseudomonadati</taxon>
        <taxon>Myxococcota</taxon>
        <taxon>Myxococcia</taxon>
        <taxon>Myxococcales</taxon>
        <taxon>Cystobacterineae</taxon>
        <taxon>Archangiaceae</taxon>
        <taxon>Archangium</taxon>
    </lineage>
</organism>
<evidence type="ECO:0000313" key="2">
    <source>
        <dbReference type="Proteomes" id="UP001611383"/>
    </source>
</evidence>
<gene>
    <name evidence="1" type="ORF">F0U60_03885</name>
</gene>
<proteinExistence type="predicted"/>
<evidence type="ECO:0000313" key="1">
    <source>
        <dbReference type="EMBL" id="WNG43329.1"/>
    </source>
</evidence>
<evidence type="ECO:0008006" key="3">
    <source>
        <dbReference type="Google" id="ProtNLM"/>
    </source>
</evidence>
<protein>
    <recommendedName>
        <fullName evidence="3">STAS/SEC14 domain-containing protein</fullName>
    </recommendedName>
</protein>
<accession>A0ABY9WHR0</accession>
<dbReference type="Proteomes" id="UP001611383">
    <property type="component" value="Chromosome"/>
</dbReference>
<keyword evidence="2" id="KW-1185">Reference proteome</keyword>
<name>A0ABY9WHR0_9BACT</name>
<dbReference type="RefSeq" id="WP_395814067.1">
    <property type="nucleotide sequence ID" value="NZ_CP043494.1"/>
</dbReference>
<sequence length="152" mass="17326">MSSASSFHFDDSLWPLLIIRVPKGPTPRELEAYLAKRLDYMKRREQHVILYDTRAIGVPSNTLNQRHLEWLREHDMLIRETLIGSSIIITSPLMRLTASTLLHFKPPTMPYYISASLTDAVRWAADLLQKAGHPIPAHRIHQHMGSVPPTGT</sequence>